<dbReference type="EMBL" id="QRBB01000001">
    <property type="protein sequence ID" value="RDS77013.1"/>
    <property type="molecule type" value="Genomic_DNA"/>
</dbReference>
<dbReference type="PANTHER" id="PTHR41287">
    <property type="match status" value="1"/>
</dbReference>
<reference evidence="2 3" key="1">
    <citation type="submission" date="2018-07" db="EMBL/GenBank/DDBJ databases">
        <title>Erythrobacter nanhaiensis sp. nov., a novel member of the genus Erythrobacter isolated from the South China Sea.</title>
        <authorList>
            <person name="Chen X."/>
            <person name="Liu J."/>
        </authorList>
    </citation>
    <scope>NUCLEOTIDE SEQUENCE [LARGE SCALE GENOMIC DNA]</scope>
    <source>
        <strain evidence="2 3">S-5</strain>
    </source>
</reference>
<feature type="domain" description="Terminase large subunit-like ATPase" evidence="1">
    <location>
        <begin position="71"/>
        <end position="242"/>
    </location>
</feature>
<evidence type="ECO:0000313" key="3">
    <source>
        <dbReference type="Proteomes" id="UP000254101"/>
    </source>
</evidence>
<dbReference type="Pfam" id="PF03354">
    <property type="entry name" value="TerL_ATPase"/>
    <property type="match status" value="1"/>
</dbReference>
<evidence type="ECO:0000313" key="2">
    <source>
        <dbReference type="EMBL" id="RDS77013.1"/>
    </source>
</evidence>
<dbReference type="InterPro" id="IPR046461">
    <property type="entry name" value="TerL_ATPase"/>
</dbReference>
<dbReference type="Gene3D" id="3.40.50.300">
    <property type="entry name" value="P-loop containing nucleotide triphosphate hydrolases"/>
    <property type="match status" value="1"/>
</dbReference>
<dbReference type="PANTHER" id="PTHR41287:SF1">
    <property type="entry name" value="PROTEIN YMFN"/>
    <property type="match status" value="1"/>
</dbReference>
<sequence length="575" mass="63507">MKWSTACLDWRERIVAGESLVPIAPLFPDKAADAMGVFRSLQVTDLPRKEDMSWPTLGEVVDPDVLDLVEAIFGAEDPKSGRRLIRRFMLLISKKNGKSTIAAGVMLTALIVNWRHNAELMILAPTIEVAGNSFEPAVGMIRADAELSTMLHVIENRRTIRHRVTGASLKVVAADSDTQSGKKAGMVLVEELWLFGKRPKSAAMLREALGGLAARPEGFVLFVTTHSDEPPSGVFKSELEYFRDVRDGVIADPETLGVLYEWPEEMLEAEAYLEPKNFHVTNPHLGRSVSTEYLESELTKASRGDGEDLQIFLAKHLNVEIGLRLRRDRWRGGDYWDAAADRTLTIETMIARCEVLVIGIDGGGMDDLYGLCVAGRERGTNRWLYHFRAWAWPEVLERRKQIAPLLKDFEADGDLVICKDAPPEDEEYELPQDIAEIVDLVREIQASGLLPERGAIGLDPQGVSDLTDELVNIGIEAEQLVGLSQGFRLMSAVVGLARKLKFGQAVHDGSPMMAWCVSNAKEEVGRQSVMLVKYSSGDAKIDPLMAGMNATKLLELNPEAAGAGVDVDEWIESYA</sequence>
<dbReference type="Proteomes" id="UP000254101">
    <property type="component" value="Unassembled WGS sequence"/>
</dbReference>
<comment type="caution">
    <text evidence="2">The sequence shown here is derived from an EMBL/GenBank/DDBJ whole genome shotgun (WGS) entry which is preliminary data.</text>
</comment>
<dbReference type="RefSeq" id="WP_115491236.1">
    <property type="nucleotide sequence ID" value="NZ_JACHWW010000001.1"/>
</dbReference>
<proteinExistence type="predicted"/>
<name>A0A395LJ65_9SPHN</name>
<dbReference type="InterPro" id="IPR027417">
    <property type="entry name" value="P-loop_NTPase"/>
</dbReference>
<protein>
    <submittedName>
        <fullName evidence="2">Terminase large subunit</fullName>
    </submittedName>
</protein>
<dbReference type="OrthoDB" id="9760250at2"/>
<evidence type="ECO:0000259" key="1">
    <source>
        <dbReference type="Pfam" id="PF03354"/>
    </source>
</evidence>
<gene>
    <name evidence="2" type="ORF">DL238_04905</name>
</gene>
<organism evidence="2 3">
    <name type="scientific">Alteriqipengyuania lutimaris</name>
    <dbReference type="NCBI Taxonomy" id="1538146"/>
    <lineage>
        <taxon>Bacteria</taxon>
        <taxon>Pseudomonadati</taxon>
        <taxon>Pseudomonadota</taxon>
        <taxon>Alphaproteobacteria</taxon>
        <taxon>Sphingomonadales</taxon>
        <taxon>Erythrobacteraceae</taxon>
        <taxon>Alteriqipengyuania</taxon>
    </lineage>
</organism>
<accession>A0A395LJ65</accession>
<dbReference type="InterPro" id="IPR005021">
    <property type="entry name" value="Terminase_largesu-like"/>
</dbReference>
<keyword evidence="3" id="KW-1185">Reference proteome</keyword>
<dbReference type="AlphaFoldDB" id="A0A395LJ65"/>